<keyword evidence="3" id="KW-0378">Hydrolase</keyword>
<dbReference type="Pfam" id="PF00665">
    <property type="entry name" value="rve"/>
    <property type="match status" value="1"/>
</dbReference>
<evidence type="ECO:0000256" key="3">
    <source>
        <dbReference type="ARBA" id="ARBA00022801"/>
    </source>
</evidence>
<dbReference type="InterPro" id="IPR039537">
    <property type="entry name" value="Retrotran_Ty1/copia-like"/>
</dbReference>
<evidence type="ECO:0000256" key="5">
    <source>
        <dbReference type="SAM" id="MobiDB-lite"/>
    </source>
</evidence>
<proteinExistence type="predicted"/>
<gene>
    <name evidence="8" type="ORF">ISN44_As04g010320</name>
</gene>
<dbReference type="Pfam" id="PF07727">
    <property type="entry name" value="RVT_2"/>
    <property type="match status" value="1"/>
</dbReference>
<dbReference type="InterPro" id="IPR013763">
    <property type="entry name" value="Cyclin-like_dom"/>
</dbReference>
<dbReference type="InterPro" id="IPR057670">
    <property type="entry name" value="SH3_retrovirus"/>
</dbReference>
<evidence type="ECO:0000259" key="7">
    <source>
        <dbReference type="PROSITE" id="PS51134"/>
    </source>
</evidence>
<feature type="compositionally biased region" description="Polar residues" evidence="5">
    <location>
        <begin position="977"/>
        <end position="994"/>
    </location>
</feature>
<keyword evidence="4" id="KW-0863">Zinc-finger</keyword>
<dbReference type="CDD" id="cd09272">
    <property type="entry name" value="RNase_HI_RT_Ty1"/>
    <property type="match status" value="1"/>
</dbReference>
<reference evidence="8 9" key="1">
    <citation type="submission" date="2020-12" db="EMBL/GenBank/DDBJ databases">
        <title>Concerted genomic and epigenomic changes stabilize Arabidopsis allopolyploids.</title>
        <authorList>
            <person name="Chen Z."/>
        </authorList>
    </citation>
    <scope>NUCLEOTIDE SEQUENCE [LARGE SCALE GENOMIC DNA]</scope>
    <source>
        <strain evidence="8">As9502</strain>
        <tissue evidence="8">Leaf</tissue>
    </source>
</reference>
<dbReference type="Pfam" id="PF13976">
    <property type="entry name" value="gag_pre-integrs"/>
    <property type="match status" value="1"/>
</dbReference>
<evidence type="ECO:0000256" key="2">
    <source>
        <dbReference type="ARBA" id="ARBA00022723"/>
    </source>
</evidence>
<dbReference type="EMBL" id="JAEFBJ010000004">
    <property type="protein sequence ID" value="KAG7620008.1"/>
    <property type="molecule type" value="Genomic_DNA"/>
</dbReference>
<evidence type="ECO:0000313" key="9">
    <source>
        <dbReference type="Proteomes" id="UP000694251"/>
    </source>
</evidence>
<feature type="compositionally biased region" description="Low complexity" evidence="5">
    <location>
        <begin position="963"/>
        <end position="976"/>
    </location>
</feature>
<dbReference type="InterPro" id="IPR013150">
    <property type="entry name" value="TFIIB_cyclin"/>
</dbReference>
<dbReference type="SMART" id="SM00385">
    <property type="entry name" value="CYCLIN"/>
    <property type="match status" value="1"/>
</dbReference>
<dbReference type="PANTHER" id="PTHR42648">
    <property type="entry name" value="TRANSPOSASE, PUTATIVE-RELATED"/>
    <property type="match status" value="1"/>
</dbReference>
<dbReference type="OrthoDB" id="414945at2759"/>
<dbReference type="GO" id="GO:0006508">
    <property type="term" value="P:proteolysis"/>
    <property type="evidence" value="ECO:0007669"/>
    <property type="project" value="UniProtKB-KW"/>
</dbReference>
<dbReference type="InterPro" id="IPR001584">
    <property type="entry name" value="Integrase_cat-core"/>
</dbReference>
<feature type="domain" description="Integrase catalytic" evidence="6">
    <location>
        <begin position="648"/>
        <end position="815"/>
    </location>
</feature>
<dbReference type="GO" id="GO:0015074">
    <property type="term" value="P:DNA integration"/>
    <property type="evidence" value="ECO:0007669"/>
    <property type="project" value="InterPro"/>
</dbReference>
<dbReference type="InterPro" id="IPR013103">
    <property type="entry name" value="RVT_2"/>
</dbReference>
<dbReference type="PROSITE" id="PS51134">
    <property type="entry name" value="ZF_TFIIB"/>
    <property type="match status" value="1"/>
</dbReference>
<dbReference type="PANTHER" id="PTHR42648:SF26">
    <property type="entry name" value="INTEGRASE CATALYTIC DOMAIN-CONTAINING PROTEIN"/>
    <property type="match status" value="1"/>
</dbReference>
<dbReference type="GO" id="GO:0008270">
    <property type="term" value="F:zinc ion binding"/>
    <property type="evidence" value="ECO:0007669"/>
    <property type="project" value="UniProtKB-KW"/>
</dbReference>
<comment type="caution">
    <text evidence="8">The sequence shown here is derived from an EMBL/GenBank/DDBJ whole genome shotgun (WGS) entry which is preliminary data.</text>
</comment>
<dbReference type="InterPro" id="IPR054722">
    <property type="entry name" value="PolX-like_BBD"/>
</dbReference>
<dbReference type="InterPro" id="IPR025724">
    <property type="entry name" value="GAG-pre-integrase_dom"/>
</dbReference>
<dbReference type="Proteomes" id="UP000694251">
    <property type="component" value="Chromosome 4"/>
</dbReference>
<dbReference type="PROSITE" id="PS50994">
    <property type="entry name" value="INTEGRASE"/>
    <property type="match status" value="1"/>
</dbReference>
<evidence type="ECO:0000313" key="8">
    <source>
        <dbReference type="EMBL" id="KAG7620008.1"/>
    </source>
</evidence>
<evidence type="ECO:0000259" key="6">
    <source>
        <dbReference type="PROSITE" id="PS50994"/>
    </source>
</evidence>
<dbReference type="Pfam" id="PF14223">
    <property type="entry name" value="Retrotran_gag_2"/>
    <property type="match status" value="1"/>
</dbReference>
<protein>
    <submittedName>
        <fullName evidence="8">Ribonuclease H-like superfamily</fullName>
    </submittedName>
</protein>
<feature type="region of interest" description="Disordered" evidence="5">
    <location>
        <begin position="963"/>
        <end position="994"/>
    </location>
</feature>
<dbReference type="GO" id="GO:0017025">
    <property type="term" value="F:TBP-class protein binding"/>
    <property type="evidence" value="ECO:0007669"/>
    <property type="project" value="InterPro"/>
</dbReference>
<name>A0A8T2E7E6_ARASU</name>
<dbReference type="Pfam" id="PF00382">
    <property type="entry name" value="TFIIB"/>
    <property type="match status" value="1"/>
</dbReference>
<dbReference type="InterPro" id="IPR013137">
    <property type="entry name" value="Znf_TFIIB"/>
</dbReference>
<keyword evidence="9" id="KW-1185">Reference proteome</keyword>
<evidence type="ECO:0000256" key="1">
    <source>
        <dbReference type="ARBA" id="ARBA00022670"/>
    </source>
</evidence>
<feature type="domain" description="TFIIB-type" evidence="7">
    <location>
        <begin position="3"/>
        <end position="35"/>
    </location>
</feature>
<organism evidence="8 9">
    <name type="scientific">Arabidopsis suecica</name>
    <name type="common">Swedish thale-cress</name>
    <name type="synonym">Cardaminopsis suecica</name>
    <dbReference type="NCBI Taxonomy" id="45249"/>
    <lineage>
        <taxon>Eukaryota</taxon>
        <taxon>Viridiplantae</taxon>
        <taxon>Streptophyta</taxon>
        <taxon>Embryophyta</taxon>
        <taxon>Tracheophyta</taxon>
        <taxon>Spermatophyta</taxon>
        <taxon>Magnoliopsida</taxon>
        <taxon>eudicotyledons</taxon>
        <taxon>Gunneridae</taxon>
        <taxon>Pentapetalae</taxon>
        <taxon>rosids</taxon>
        <taxon>malvids</taxon>
        <taxon>Brassicales</taxon>
        <taxon>Brassicaceae</taxon>
        <taxon>Camelineae</taxon>
        <taxon>Arabidopsis</taxon>
    </lineage>
</organism>
<dbReference type="GO" id="GO:0008233">
    <property type="term" value="F:peptidase activity"/>
    <property type="evidence" value="ECO:0007669"/>
    <property type="project" value="UniProtKB-KW"/>
</dbReference>
<dbReference type="Pfam" id="PF08271">
    <property type="entry name" value="Zn_Ribbon_TF"/>
    <property type="match status" value="1"/>
</dbReference>
<keyword evidence="4" id="KW-0862">Zinc</keyword>
<keyword evidence="2" id="KW-0479">Metal-binding</keyword>
<dbReference type="Pfam" id="PF22936">
    <property type="entry name" value="Pol_BBD"/>
    <property type="match status" value="1"/>
</dbReference>
<dbReference type="Pfam" id="PF25597">
    <property type="entry name" value="SH3_retrovirus"/>
    <property type="match status" value="1"/>
</dbReference>
<accession>A0A8T2E7E6</accession>
<sequence>MKEDGICLECKRPTETVVNYKNGDTICIECGHVIENNIIDDLDGASTNPNLKSGHLPTIIFKPSGKSSSLASKLRRTQNEMIKNKQEEDVIKIAYAEIERMTEALGLTFGISNTACKILSKLDKKNLRGGKSLRGLCAASVSRACRQVNIPKTLKEISAVANVDMKEINKAVKLLGDSFGFVTGATPRPASTIIVTKDDIQSEEANPEFLKWTRIDQLVKAWIFGSLSEEALKVVIGLNSAQEVWLGLARRFNRVSTTRKYDLQKRLGTSSKAGKTMDAYLSEVKNICDQLDSIGFPITEQEKIFGVLNGLGKEYESIATVIEHSLDVYPGPCFDDVVYKLTTFDDKLSTYTANSEVTPHLTFYTDKSYSSRGNNNSRGGRYGNFRGRGSYSTRGRGFHQQFGYGSNNGSGDGSKPTCQICRKYGHSAFKCYKRFEENYLPEDLPNAFAATRVSDQNQASSHEWLPDSAAIAHITNTTDGLQNSQTYSGDDSVIVGNGDFLPITHIGTIPLNISQGTLPLEDVLVCPGITKSLLSVSKLTDDYPCSFTFDSDSVVIKDKRTQQLLTQGNKHKGLYVLKDVPFQAYYSTRQQSSDDEVWHQRLGHPNKEVLQHLIKTKAIVVNKTSSNLCEACQMGKVCRLPFVASEFVSSRPLERIHCDLWGPAPVTSAQGFQYYVIFIDNYSRFTWIYPLKLKSDFFSVFVLFQQLVENQYQHKIAMFQCDGGGEFVSNKFVAHLASCGIKQLISCPHTPQQNGIAERRHRYLTELGLSLMFHSKVPHKLWVKAFFTSNFLSNLLPSSTLSDNKSPYEMLHGTPPVYTALRVFGSACYPYLRPYAKNKFDPKSLLCVFLGYNNKYKGYRCLHPPTGKVYICRHVLFDERKFPYSDIYSQFQTISGSPLFTAWQKGFSSTALSRETPSTNVEDIIFPSATVSSSVPTGCAPNIAETATAPDVDVAAAHDMVVPPSPITSTSLPTQPEESTSDQNHYSTDSETAISSAMTPQSINVSLFEDSDFPPLQSVISSTTAAPETSHPMITRAKSGITKPNPKYALFSVKSSYPEPKSVKEALKDEGWTNAMGEEMGTMHETDTWDLVPPEMVDRLLGCKWVFKTKLNSDGSLDRLNARLVARGYEQEEGVDYVETYSPIVGSATVRSILHVATINKWSLKQLDVKNAFLHDELKETVFMTQPPGFEDPSRPDYACLTAHPCRHPFLFSLIYYKMHAPTMSDSNLLKRILRYLKGTMTMGINLSSNTDSVLRCYSDSDWAGCKDTRRSTGVSWIGFLLQEIGLPQQQIPEMYCDNLSAVYLSANPALHSRSKHFQVDYHYVRERVALGALTIKHIPASQQLADIFTKSLPQAPFCDLRFKLGVVLPPDTSLRGCIKQQETPSPT</sequence>
<evidence type="ECO:0000256" key="4">
    <source>
        <dbReference type="PROSITE-ProRule" id="PRU00469"/>
    </source>
</evidence>
<keyword evidence="1" id="KW-0645">Protease</keyword>